<evidence type="ECO:0000313" key="3">
    <source>
        <dbReference type="Proteomes" id="UP000252139"/>
    </source>
</evidence>
<comment type="caution">
    <text evidence="2">The sequence shown here is derived from an EMBL/GenBank/DDBJ whole genome shotgun (WGS) entry which is preliminary data.</text>
</comment>
<dbReference type="OrthoDB" id="5591056at2759"/>
<dbReference type="Proteomes" id="UP000252139">
    <property type="component" value="Unassembled WGS sequence"/>
</dbReference>
<protein>
    <recommendedName>
        <fullName evidence="4">Transposase</fullName>
    </recommendedName>
</protein>
<keyword evidence="3" id="KW-1185">Reference proteome</keyword>
<feature type="non-terminal residue" evidence="2">
    <location>
        <position position="773"/>
    </location>
</feature>
<dbReference type="EMBL" id="PJQL01002495">
    <property type="protein sequence ID" value="RCH83982.1"/>
    <property type="molecule type" value="Genomic_DNA"/>
</dbReference>
<reference evidence="2 3" key="1">
    <citation type="journal article" date="2018" name="G3 (Bethesda)">
        <title>Phylogenetic and Phylogenomic Definition of Rhizopus Species.</title>
        <authorList>
            <person name="Gryganskyi A.P."/>
            <person name="Golan J."/>
            <person name="Dolatabadi S."/>
            <person name="Mondo S."/>
            <person name="Robb S."/>
            <person name="Idnurm A."/>
            <person name="Muszewska A."/>
            <person name="Steczkiewicz K."/>
            <person name="Masonjones S."/>
            <person name="Liao H.L."/>
            <person name="Gajdeczka M.T."/>
            <person name="Anike F."/>
            <person name="Vuek A."/>
            <person name="Anishchenko I.M."/>
            <person name="Voigt K."/>
            <person name="de Hoog G.S."/>
            <person name="Smith M.E."/>
            <person name="Heitman J."/>
            <person name="Vilgalys R."/>
            <person name="Stajich J.E."/>
        </authorList>
    </citation>
    <scope>NUCLEOTIDE SEQUENCE [LARGE SCALE GENOMIC DNA]</scope>
    <source>
        <strain evidence="2 3">CBS 357.93</strain>
    </source>
</reference>
<feature type="region of interest" description="Disordered" evidence="1">
    <location>
        <begin position="731"/>
        <end position="773"/>
    </location>
</feature>
<dbReference type="AlphaFoldDB" id="A0A367J226"/>
<sequence>MSVEAEQSNNTTFSQSEYRRITTIKTSLNGIGWKEDYRATLNEFVCSVNDLVAHGFAFAKFIFLKEFNKDGEFDFNKYVTKAFFQEVLLALVDRKTKEGRLAEKTRDIRQLINTYKDEYIHVSSYIPITLTNAQQIALYEGIKIHTAYTNNVAQHFEKIENMTQEMKSKGFTDEEIKSSVRTHITNVCTQLKLNVSAKKFPDIPANFLDKKALEQLQQFLDVYPEHYKFKKDSIYYDMKSSPQNHLRAFYTLAKLCEERKNKSFTCFPLRTSFVPCYVTIDAKILNYHILKRKSFPVGQKHELWRQVINYDYTDGVGVSLLKQNFSPDRRGTLNAERKPLKADNDEFRYLESLSKKELDNTLNKCVLIDPGRHDLLFCMHEDSSIEEKKLFRFTRNQKSVETKARRFNKLRKFMKPAYIQELEASLSKIPAATVDLVKYTKYIKRRSKVSRPLKRYYSSEGEFLDRNISHVYEDSDEDDPAIGIDDTSTATDNICPKPAFECKKSKNKLGTYLSNLRYIHQEKNTQIQLAEDDITQLNTVIQQTDEILQKPETTEEGFESQISIVKNLIEETKAKLPTLKFRKMKLQSTINRQQSEKRLANALKAKFGEDAVLVLGNWSAPHAKFHEPIKGKGMRKMLQNEGFEVLLIDEFNTSSICPECNSDLKKFKTIENPRPYRRNKMLEVTCHGLLKCVNKDCLKIEEKDRVWNRDLAAVLNFRKILFSLRETGDRPEAFNKSRKDGNRKRKPPTNENKRTKRTKNNPASVIDEASTVQ</sequence>
<evidence type="ECO:0000313" key="2">
    <source>
        <dbReference type="EMBL" id="RCH83982.1"/>
    </source>
</evidence>
<feature type="compositionally biased region" description="Basic and acidic residues" evidence="1">
    <location>
        <begin position="731"/>
        <end position="740"/>
    </location>
</feature>
<name>A0A367J226_RHIAZ</name>
<gene>
    <name evidence="2" type="ORF">CU097_001849</name>
</gene>
<accession>A0A367J226</accession>
<evidence type="ECO:0000256" key="1">
    <source>
        <dbReference type="SAM" id="MobiDB-lite"/>
    </source>
</evidence>
<proteinExistence type="predicted"/>
<organism evidence="2 3">
    <name type="scientific">Rhizopus azygosporus</name>
    <name type="common">Rhizopus microsporus var. azygosporus</name>
    <dbReference type="NCBI Taxonomy" id="86630"/>
    <lineage>
        <taxon>Eukaryota</taxon>
        <taxon>Fungi</taxon>
        <taxon>Fungi incertae sedis</taxon>
        <taxon>Mucoromycota</taxon>
        <taxon>Mucoromycotina</taxon>
        <taxon>Mucoromycetes</taxon>
        <taxon>Mucorales</taxon>
        <taxon>Mucorineae</taxon>
        <taxon>Rhizopodaceae</taxon>
        <taxon>Rhizopus</taxon>
    </lineage>
</organism>
<evidence type="ECO:0008006" key="4">
    <source>
        <dbReference type="Google" id="ProtNLM"/>
    </source>
</evidence>